<keyword evidence="3" id="KW-0963">Cytoplasm</keyword>
<dbReference type="EMBL" id="JARBDR010000246">
    <property type="protein sequence ID" value="KAJ8317543.1"/>
    <property type="molecule type" value="Genomic_DNA"/>
</dbReference>
<proteinExistence type="inferred from homology"/>
<evidence type="ECO:0000256" key="2">
    <source>
        <dbReference type="ARBA" id="ARBA00006219"/>
    </source>
</evidence>
<comment type="catalytic activity">
    <reaction evidence="6">
        <text>(5R)-5-hydroxy-L-lysine + GTP = (5R)-5-phosphooxy-L-lysine + GDP + H(+)</text>
        <dbReference type="Rhea" id="RHEA:19049"/>
        <dbReference type="ChEBI" id="CHEBI:15378"/>
        <dbReference type="ChEBI" id="CHEBI:37565"/>
        <dbReference type="ChEBI" id="CHEBI:57882"/>
        <dbReference type="ChEBI" id="CHEBI:58189"/>
        <dbReference type="ChEBI" id="CHEBI:58357"/>
        <dbReference type="EC" id="2.7.1.81"/>
    </reaction>
</comment>
<comment type="similarity">
    <text evidence="2">Belongs to the aminoglycoside phosphotransferase family.</text>
</comment>
<evidence type="ECO:0000256" key="3">
    <source>
        <dbReference type="ARBA" id="ARBA00022490"/>
    </source>
</evidence>
<dbReference type="InterPro" id="IPR011009">
    <property type="entry name" value="Kinase-like_dom_sf"/>
</dbReference>
<evidence type="ECO:0000256" key="9">
    <source>
        <dbReference type="ARBA" id="ARBA00040505"/>
    </source>
</evidence>
<evidence type="ECO:0000256" key="4">
    <source>
        <dbReference type="ARBA" id="ARBA00022679"/>
    </source>
</evidence>
<dbReference type="Gene3D" id="3.90.1200.10">
    <property type="match status" value="1"/>
</dbReference>
<dbReference type="Proteomes" id="UP001217089">
    <property type="component" value="Unassembled WGS sequence"/>
</dbReference>
<feature type="domain" description="Aminoglycoside phosphotransferase" evidence="10">
    <location>
        <begin position="47"/>
        <end position="139"/>
    </location>
</feature>
<evidence type="ECO:0000313" key="12">
    <source>
        <dbReference type="Proteomes" id="UP001217089"/>
    </source>
</evidence>
<keyword evidence="12" id="KW-1185">Reference proteome</keyword>
<evidence type="ECO:0000259" key="10">
    <source>
        <dbReference type="Pfam" id="PF01636"/>
    </source>
</evidence>
<evidence type="ECO:0000256" key="7">
    <source>
        <dbReference type="ARBA" id="ARBA00037368"/>
    </source>
</evidence>
<dbReference type="InterPro" id="IPR002575">
    <property type="entry name" value="Aminoglycoside_PTrfase"/>
</dbReference>
<dbReference type="EC" id="2.7.1.81" evidence="8"/>
<keyword evidence="4" id="KW-0808">Transferase</keyword>
<evidence type="ECO:0000313" key="11">
    <source>
        <dbReference type="EMBL" id="KAJ8317543.1"/>
    </source>
</evidence>
<evidence type="ECO:0000256" key="5">
    <source>
        <dbReference type="ARBA" id="ARBA00022777"/>
    </source>
</evidence>
<comment type="function">
    <text evidence="7">Catalyzes the GTP-dependent phosphorylation of 5-hydroxy-L-lysine.</text>
</comment>
<dbReference type="Pfam" id="PF01636">
    <property type="entry name" value="APH"/>
    <property type="match status" value="1"/>
</dbReference>
<dbReference type="PANTHER" id="PTHR21064:SF1">
    <property type="entry name" value="HYDROXYLYSINE KINASE"/>
    <property type="match status" value="1"/>
</dbReference>
<sequence length="235" mass="26936">MSTEEFEYDKGKKYIVRLFEFLPGRILEGAPYTADLLFEIGKVSGEIDKACQDQKQLAVDVIDAFKREVVDHYEELRSGTIHADFGEQNILIRKSEIEGREYEVAGILDFGDSAFSYYIFEIAINMCYMMLDSNVLDTFETGGHMLAGYLSVFNLPQKDMQILKECICARMIQSLIVGIYSAKMDPKNLEYITKTSARGWGFLKKLWKTPKKEMYKKFSNCVSKYGIVANFSENT</sequence>
<evidence type="ECO:0000256" key="8">
    <source>
        <dbReference type="ARBA" id="ARBA00038873"/>
    </source>
</evidence>
<protein>
    <recommendedName>
        <fullName evidence="9">Hydroxylysine kinase</fullName>
        <ecNumber evidence="8">2.7.1.81</ecNumber>
    </recommendedName>
</protein>
<gene>
    <name evidence="11" type="ORF">KUTeg_005447</name>
</gene>
<evidence type="ECO:0000256" key="6">
    <source>
        <dbReference type="ARBA" id="ARBA00036820"/>
    </source>
</evidence>
<name>A0ABQ9FJQ4_TEGGR</name>
<comment type="caution">
    <text evidence="11">The sequence shown here is derived from an EMBL/GenBank/DDBJ whole genome shotgun (WGS) entry which is preliminary data.</text>
</comment>
<dbReference type="SUPFAM" id="SSF56112">
    <property type="entry name" value="Protein kinase-like (PK-like)"/>
    <property type="match status" value="1"/>
</dbReference>
<keyword evidence="5" id="KW-0418">Kinase</keyword>
<dbReference type="PANTHER" id="PTHR21064">
    <property type="entry name" value="AMINOGLYCOSIDE PHOSPHOTRANSFERASE DOMAIN-CONTAINING PROTEIN-RELATED"/>
    <property type="match status" value="1"/>
</dbReference>
<evidence type="ECO:0000256" key="1">
    <source>
        <dbReference type="ARBA" id="ARBA00004496"/>
    </source>
</evidence>
<comment type="subcellular location">
    <subcellularLocation>
        <location evidence="1">Cytoplasm</location>
    </subcellularLocation>
</comment>
<accession>A0ABQ9FJQ4</accession>
<reference evidence="11 12" key="1">
    <citation type="submission" date="2022-12" db="EMBL/GenBank/DDBJ databases">
        <title>Chromosome-level genome of Tegillarca granosa.</title>
        <authorList>
            <person name="Kim J."/>
        </authorList>
    </citation>
    <scope>NUCLEOTIDE SEQUENCE [LARGE SCALE GENOMIC DNA]</scope>
    <source>
        <strain evidence="11">Teg-2019</strain>
        <tissue evidence="11">Adductor muscle</tissue>
    </source>
</reference>
<organism evidence="11 12">
    <name type="scientific">Tegillarca granosa</name>
    <name type="common">Malaysian cockle</name>
    <name type="synonym">Anadara granosa</name>
    <dbReference type="NCBI Taxonomy" id="220873"/>
    <lineage>
        <taxon>Eukaryota</taxon>
        <taxon>Metazoa</taxon>
        <taxon>Spiralia</taxon>
        <taxon>Lophotrochozoa</taxon>
        <taxon>Mollusca</taxon>
        <taxon>Bivalvia</taxon>
        <taxon>Autobranchia</taxon>
        <taxon>Pteriomorphia</taxon>
        <taxon>Arcoida</taxon>
        <taxon>Arcoidea</taxon>
        <taxon>Arcidae</taxon>
        <taxon>Tegillarca</taxon>
    </lineage>
</organism>
<dbReference type="InterPro" id="IPR050249">
    <property type="entry name" value="Pseudomonas-type_ThrB"/>
</dbReference>